<evidence type="ECO:0000313" key="1">
    <source>
        <dbReference type="EMBL" id="CAG8842007.1"/>
    </source>
</evidence>
<organism evidence="1 2">
    <name type="scientific">Gigaspora margarita</name>
    <dbReference type="NCBI Taxonomy" id="4874"/>
    <lineage>
        <taxon>Eukaryota</taxon>
        <taxon>Fungi</taxon>
        <taxon>Fungi incertae sedis</taxon>
        <taxon>Mucoromycota</taxon>
        <taxon>Glomeromycotina</taxon>
        <taxon>Glomeromycetes</taxon>
        <taxon>Diversisporales</taxon>
        <taxon>Gigasporaceae</taxon>
        <taxon>Gigaspora</taxon>
    </lineage>
</organism>
<keyword evidence="2" id="KW-1185">Reference proteome</keyword>
<evidence type="ECO:0000313" key="2">
    <source>
        <dbReference type="Proteomes" id="UP000789901"/>
    </source>
</evidence>
<dbReference type="Proteomes" id="UP000789901">
    <property type="component" value="Unassembled WGS sequence"/>
</dbReference>
<feature type="non-terminal residue" evidence="1">
    <location>
        <position position="1"/>
    </location>
</feature>
<dbReference type="EMBL" id="CAJVQB010067616">
    <property type="protein sequence ID" value="CAG8842007.1"/>
    <property type="molecule type" value="Genomic_DNA"/>
</dbReference>
<accession>A0ABN7WVR6</accession>
<gene>
    <name evidence="1" type="ORF">GMARGA_LOCUS35754</name>
</gene>
<proteinExistence type="predicted"/>
<protein>
    <submittedName>
        <fullName evidence="1">18666_t:CDS:1</fullName>
    </submittedName>
</protein>
<reference evidence="1 2" key="1">
    <citation type="submission" date="2021-06" db="EMBL/GenBank/DDBJ databases">
        <authorList>
            <person name="Kallberg Y."/>
            <person name="Tangrot J."/>
            <person name="Rosling A."/>
        </authorList>
    </citation>
    <scope>NUCLEOTIDE SEQUENCE [LARGE SCALE GENOMIC DNA]</scope>
    <source>
        <strain evidence="1 2">120-4 pot B 10/14</strain>
    </source>
</reference>
<comment type="caution">
    <text evidence="1">The sequence shown here is derived from an EMBL/GenBank/DDBJ whole genome shotgun (WGS) entry which is preliminary data.</text>
</comment>
<sequence length="73" mass="8556">KKENIKDRSSINPSKPNIKAIKKKTKMFIKKKEKEKKVIVLNLLVIPNIKKETKIVKYKELLKPTPVSKTDRK</sequence>
<name>A0ABN7WVR6_GIGMA</name>